<dbReference type="Proteomes" id="UP001145799">
    <property type="component" value="Unassembled WGS sequence"/>
</dbReference>
<protein>
    <submittedName>
        <fullName evidence="6">NADP-dependent 3-hydroxy acid dehydrogenase YdfG</fullName>
    </submittedName>
    <submittedName>
        <fullName evidence="5">SDR family oxidoreductase</fullName>
    </submittedName>
</protein>
<dbReference type="EMBL" id="JAVDYD010000001">
    <property type="protein sequence ID" value="MDR7337345.1"/>
    <property type="molecule type" value="Genomic_DNA"/>
</dbReference>
<evidence type="ECO:0000256" key="3">
    <source>
        <dbReference type="RuleBase" id="RU000363"/>
    </source>
</evidence>
<name>A0A9X3PNI0_9ACTN</name>
<dbReference type="PANTHER" id="PTHR43669">
    <property type="entry name" value="5-KETO-D-GLUCONATE 5-REDUCTASE"/>
    <property type="match status" value="1"/>
</dbReference>
<dbReference type="AlphaFoldDB" id="A0A9X3PNI0"/>
<dbReference type="InterPro" id="IPR057326">
    <property type="entry name" value="KR_dom"/>
</dbReference>
<comment type="similarity">
    <text evidence="1 3">Belongs to the short-chain dehydrogenases/reductases (SDR) family.</text>
</comment>
<feature type="domain" description="Ketoreductase" evidence="4">
    <location>
        <begin position="13"/>
        <end position="201"/>
    </location>
</feature>
<dbReference type="SMART" id="SM00822">
    <property type="entry name" value="PKS_KR"/>
    <property type="match status" value="1"/>
</dbReference>
<dbReference type="Gene3D" id="3.40.50.720">
    <property type="entry name" value="NAD(P)-binding Rossmann-like Domain"/>
    <property type="match status" value="1"/>
</dbReference>
<evidence type="ECO:0000256" key="2">
    <source>
        <dbReference type="ARBA" id="ARBA00023002"/>
    </source>
</evidence>
<dbReference type="Proteomes" id="UP001183604">
    <property type="component" value="Unassembled WGS sequence"/>
</dbReference>
<dbReference type="InterPro" id="IPR002347">
    <property type="entry name" value="SDR_fam"/>
</dbReference>
<dbReference type="EMBL" id="JAPZVQ010000025">
    <property type="protein sequence ID" value="MDA1388212.1"/>
    <property type="molecule type" value="Genomic_DNA"/>
</dbReference>
<reference evidence="6 8" key="2">
    <citation type="submission" date="2023-07" db="EMBL/GenBank/DDBJ databases">
        <title>Sequencing the genomes of 1000 actinobacteria strains.</title>
        <authorList>
            <person name="Klenk H.-P."/>
        </authorList>
    </citation>
    <scope>NUCLEOTIDE SEQUENCE [LARGE SCALE GENOMIC DNA]</scope>
    <source>
        <strain evidence="6 8">DSM 44724</strain>
    </source>
</reference>
<dbReference type="PRINTS" id="PR00080">
    <property type="entry name" value="SDRFAMILY"/>
</dbReference>
<keyword evidence="8" id="KW-1185">Reference proteome</keyword>
<evidence type="ECO:0000313" key="5">
    <source>
        <dbReference type="EMBL" id="MDA1388212.1"/>
    </source>
</evidence>
<dbReference type="PRINTS" id="PR00081">
    <property type="entry name" value="GDHRDH"/>
</dbReference>
<evidence type="ECO:0000313" key="7">
    <source>
        <dbReference type="Proteomes" id="UP001145799"/>
    </source>
</evidence>
<evidence type="ECO:0000259" key="4">
    <source>
        <dbReference type="SMART" id="SM00822"/>
    </source>
</evidence>
<reference evidence="5" key="1">
    <citation type="submission" date="2022-12" db="EMBL/GenBank/DDBJ databases">
        <title>Gycomyces niveus sp.nov., a novel actinomycete isolated from soil in Shouguang.</title>
        <authorList>
            <person name="Yang X."/>
        </authorList>
    </citation>
    <scope>NUCLEOTIDE SEQUENCE</scope>
    <source>
        <strain evidence="5">DSM 44724</strain>
    </source>
</reference>
<dbReference type="PANTHER" id="PTHR43669:SF3">
    <property type="entry name" value="ALCOHOL DEHYDROGENASE, PUTATIVE (AFU_ORTHOLOGUE AFUA_3G03445)-RELATED"/>
    <property type="match status" value="1"/>
</dbReference>
<keyword evidence="2" id="KW-0560">Oxidoreductase</keyword>
<evidence type="ECO:0000313" key="6">
    <source>
        <dbReference type="EMBL" id="MDR7337345.1"/>
    </source>
</evidence>
<accession>A0A9X3PNI0</accession>
<comment type="caution">
    <text evidence="5">The sequence shown here is derived from an EMBL/GenBank/DDBJ whole genome shotgun (WGS) entry which is preliminary data.</text>
</comment>
<dbReference type="RefSeq" id="WP_270124711.1">
    <property type="nucleotide sequence ID" value="NZ_BAAAOM010000002.1"/>
</dbReference>
<dbReference type="Pfam" id="PF00106">
    <property type="entry name" value="adh_short"/>
    <property type="match status" value="1"/>
</dbReference>
<dbReference type="FunFam" id="3.40.50.720:FF:000047">
    <property type="entry name" value="NADP-dependent L-serine/L-allo-threonine dehydrogenase"/>
    <property type="match status" value="1"/>
</dbReference>
<dbReference type="SUPFAM" id="SSF51735">
    <property type="entry name" value="NAD(P)-binding Rossmann-fold domains"/>
    <property type="match status" value="1"/>
</dbReference>
<dbReference type="GO" id="GO:0016616">
    <property type="term" value="F:oxidoreductase activity, acting on the CH-OH group of donors, NAD or NADP as acceptor"/>
    <property type="evidence" value="ECO:0007669"/>
    <property type="project" value="UniProtKB-ARBA"/>
</dbReference>
<organism evidence="5 7">
    <name type="scientific">Glycomyces lechevalierae</name>
    <dbReference type="NCBI Taxonomy" id="256034"/>
    <lineage>
        <taxon>Bacteria</taxon>
        <taxon>Bacillati</taxon>
        <taxon>Actinomycetota</taxon>
        <taxon>Actinomycetes</taxon>
        <taxon>Glycomycetales</taxon>
        <taxon>Glycomycetaceae</taxon>
        <taxon>Glycomyces</taxon>
    </lineage>
</organism>
<gene>
    <name evidence="6" type="ORF">J2S69_001064</name>
    <name evidence="5" type="ORF">O2L01_24675</name>
</gene>
<sequence>MSTVNTALPLANRVAVITGASSGIGEATAELLAERGAKVALLARRADRLAELAARIEKNGGTVLAIPVDVTDAAALEAAAARVEAELGTADLLFNNAGVMLPSPVVELRTDQWSRQIDINIGGLMNAIGAFTPQLVRAAAEKGVADLVNTSSIAAQNIFENFAVYTGSKAFVSHASRNLRTEFGAKNVRVAVIEPGIVKTELQGHVTDPGATAWLDETLATQEVLEPSDVAEAVAFLAQQPARVNFQQLTIMPTFQQN</sequence>
<proteinExistence type="inferred from homology"/>
<evidence type="ECO:0000256" key="1">
    <source>
        <dbReference type="ARBA" id="ARBA00006484"/>
    </source>
</evidence>
<evidence type="ECO:0000313" key="8">
    <source>
        <dbReference type="Proteomes" id="UP001183604"/>
    </source>
</evidence>
<dbReference type="InterPro" id="IPR036291">
    <property type="entry name" value="NAD(P)-bd_dom_sf"/>
</dbReference>